<reference evidence="3" key="1">
    <citation type="submission" date="2016-10" db="EMBL/GenBank/DDBJ databases">
        <authorList>
            <person name="Varghese N."/>
            <person name="Submissions S."/>
        </authorList>
    </citation>
    <scope>NUCLEOTIDE SEQUENCE [LARGE SCALE GENOMIC DNA]</scope>
    <source>
        <strain evidence="3">DSM 46732</strain>
    </source>
</reference>
<proteinExistence type="predicted"/>
<dbReference type="Proteomes" id="UP000199497">
    <property type="component" value="Unassembled WGS sequence"/>
</dbReference>
<dbReference type="STRING" id="405564.SAMN04487905_10128"/>
<gene>
    <name evidence="2" type="ORF">SAMN04487905_10128</name>
</gene>
<sequence length="61" mass="6875">MTTKHDTSRWRKSSYSDNGANCVEVAALPGAVATRDSKNRQGPVLTFDHRQWRAFLRGLRG</sequence>
<dbReference type="EMBL" id="FNJR01000001">
    <property type="protein sequence ID" value="SDO88708.1"/>
    <property type="molecule type" value="Genomic_DNA"/>
</dbReference>
<dbReference type="InterPro" id="IPR007278">
    <property type="entry name" value="DUF397"/>
</dbReference>
<organism evidence="2 3">
    <name type="scientific">Actinopolyspora xinjiangensis</name>
    <dbReference type="NCBI Taxonomy" id="405564"/>
    <lineage>
        <taxon>Bacteria</taxon>
        <taxon>Bacillati</taxon>
        <taxon>Actinomycetota</taxon>
        <taxon>Actinomycetes</taxon>
        <taxon>Actinopolysporales</taxon>
        <taxon>Actinopolysporaceae</taxon>
        <taxon>Actinopolyspora</taxon>
    </lineage>
</organism>
<accession>A0A1H0N7S9</accession>
<evidence type="ECO:0000313" key="2">
    <source>
        <dbReference type="EMBL" id="SDO88708.1"/>
    </source>
</evidence>
<keyword evidence="3" id="KW-1185">Reference proteome</keyword>
<feature type="domain" description="DUF397" evidence="1">
    <location>
        <begin position="9"/>
        <end position="60"/>
    </location>
</feature>
<dbReference type="Pfam" id="PF04149">
    <property type="entry name" value="DUF397"/>
    <property type="match status" value="1"/>
</dbReference>
<name>A0A1H0N7S9_9ACTN</name>
<dbReference type="RefSeq" id="WP_092595955.1">
    <property type="nucleotide sequence ID" value="NZ_FNJR01000001.1"/>
</dbReference>
<dbReference type="AlphaFoldDB" id="A0A1H0N7S9"/>
<protein>
    <recommendedName>
        <fullName evidence="1">DUF397 domain-containing protein</fullName>
    </recommendedName>
</protein>
<evidence type="ECO:0000259" key="1">
    <source>
        <dbReference type="Pfam" id="PF04149"/>
    </source>
</evidence>
<dbReference type="OrthoDB" id="3430276at2"/>
<evidence type="ECO:0000313" key="3">
    <source>
        <dbReference type="Proteomes" id="UP000199497"/>
    </source>
</evidence>